<evidence type="ECO:0000256" key="1">
    <source>
        <dbReference type="ARBA" id="ARBA00022741"/>
    </source>
</evidence>
<organism evidence="4 5">
    <name type="scientific">Vibrio ishigakensis</name>
    <dbReference type="NCBI Taxonomy" id="1481914"/>
    <lineage>
        <taxon>Bacteria</taxon>
        <taxon>Pseudomonadati</taxon>
        <taxon>Pseudomonadota</taxon>
        <taxon>Gammaproteobacteria</taxon>
        <taxon>Vibrionales</taxon>
        <taxon>Vibrionaceae</taxon>
        <taxon>Vibrio</taxon>
    </lineage>
</organism>
<keyword evidence="2" id="KW-0067">ATP-binding</keyword>
<evidence type="ECO:0000313" key="4">
    <source>
        <dbReference type="EMBL" id="GAM62368.1"/>
    </source>
</evidence>
<proteinExistence type="predicted"/>
<name>A0A0B8PGZ7_9VIBR</name>
<dbReference type="InterPro" id="IPR009057">
    <property type="entry name" value="Homeodomain-like_sf"/>
</dbReference>
<dbReference type="InterPro" id="IPR027417">
    <property type="entry name" value="P-loop_NTPase"/>
</dbReference>
<dbReference type="EMBL" id="BBSA01000005">
    <property type="protein sequence ID" value="GAM62368.1"/>
    <property type="molecule type" value="Genomic_DNA"/>
</dbReference>
<dbReference type="InterPro" id="IPR058031">
    <property type="entry name" value="AAA_lid_NorR"/>
</dbReference>
<reference evidence="4 5" key="1">
    <citation type="submission" date="2015-01" db="EMBL/GenBank/DDBJ databases">
        <title>Vibrio sp. C5 JCM 19232 whole genome shotgun sequence.</title>
        <authorList>
            <person name="Sawabe T."/>
            <person name="Meirelles P."/>
            <person name="Feng G."/>
            <person name="Sayaka M."/>
            <person name="Hattori M."/>
            <person name="Ohkuma M."/>
        </authorList>
    </citation>
    <scope>NUCLEOTIDE SEQUENCE [LARGE SCALE GENOMIC DNA]</scope>
    <source>
        <strain evidence="4 5">JCM19232</strain>
    </source>
</reference>
<dbReference type="SUPFAM" id="SSF52540">
    <property type="entry name" value="P-loop containing nucleoside triphosphate hydrolases"/>
    <property type="match status" value="1"/>
</dbReference>
<protein>
    <submittedName>
        <fullName evidence="4">Anaerobic nitric oxide reductase transcription regulator norR</fullName>
    </submittedName>
</protein>
<dbReference type="Proteomes" id="UP000031670">
    <property type="component" value="Unassembled WGS sequence"/>
</dbReference>
<evidence type="ECO:0000313" key="5">
    <source>
        <dbReference type="Proteomes" id="UP000031670"/>
    </source>
</evidence>
<dbReference type="AlphaFoldDB" id="A0A0B8PGZ7"/>
<feature type="domain" description="Sigma-54 factor interaction" evidence="3">
    <location>
        <begin position="1"/>
        <end position="50"/>
    </location>
</feature>
<dbReference type="GO" id="GO:0005524">
    <property type="term" value="F:ATP binding"/>
    <property type="evidence" value="ECO:0007669"/>
    <property type="project" value="UniProtKB-KW"/>
</dbReference>
<evidence type="ECO:0000256" key="2">
    <source>
        <dbReference type="ARBA" id="ARBA00022840"/>
    </source>
</evidence>
<dbReference type="PANTHER" id="PTHR32071">
    <property type="entry name" value="TRANSCRIPTIONAL REGULATORY PROTEIN"/>
    <property type="match status" value="1"/>
</dbReference>
<dbReference type="Gene3D" id="1.10.10.60">
    <property type="entry name" value="Homeodomain-like"/>
    <property type="match status" value="1"/>
</dbReference>
<dbReference type="InterPro" id="IPR002078">
    <property type="entry name" value="Sigma_54_int"/>
</dbReference>
<dbReference type="SUPFAM" id="SSF46689">
    <property type="entry name" value="Homeodomain-like"/>
    <property type="match status" value="1"/>
</dbReference>
<keyword evidence="1" id="KW-0547">Nucleotide-binding</keyword>
<dbReference type="Gene3D" id="1.10.8.60">
    <property type="match status" value="1"/>
</dbReference>
<sequence>MLAGYFAEQCQHKLNVSSINLDSKVLPLLQNAAWGGNVRELEHTINRAAVLARAQSNQSHLTLEAQHFGNMGMIEGAVLDTQTTVESSGLGLDLFKSLSLKDAVEQFQSQLIQDAYNENQQNLSATAKQLGVNAGNLHRLMKRLSLK</sequence>
<gene>
    <name evidence="4" type="ORF">JCM19232_5332</name>
</gene>
<reference evidence="4 5" key="2">
    <citation type="submission" date="2015-01" db="EMBL/GenBank/DDBJ databases">
        <authorList>
            <consortium name="NBRP consortium"/>
            <person name="Sawabe T."/>
            <person name="Meirelles P."/>
            <person name="Feng G."/>
            <person name="Sayaka M."/>
            <person name="Hattori M."/>
            <person name="Ohkuma M."/>
        </authorList>
    </citation>
    <scope>NUCLEOTIDE SEQUENCE [LARGE SCALE GENOMIC DNA]</scope>
    <source>
        <strain evidence="4 5">JCM19232</strain>
    </source>
</reference>
<accession>A0A0B8PGZ7</accession>
<comment type="caution">
    <text evidence="4">The sequence shown here is derived from an EMBL/GenBank/DDBJ whole genome shotgun (WGS) entry which is preliminary data.</text>
</comment>
<dbReference type="PANTHER" id="PTHR32071:SF35">
    <property type="entry name" value="ANAEROBIC NITRIC OXIDE REDUCTASE TRANSCRIPTION REGULATOR NORR"/>
    <property type="match status" value="1"/>
</dbReference>
<evidence type="ECO:0000259" key="3">
    <source>
        <dbReference type="PROSITE" id="PS50045"/>
    </source>
</evidence>
<dbReference type="GO" id="GO:0006355">
    <property type="term" value="P:regulation of DNA-templated transcription"/>
    <property type="evidence" value="ECO:0007669"/>
    <property type="project" value="InterPro"/>
</dbReference>
<dbReference type="Pfam" id="PF25601">
    <property type="entry name" value="AAA_lid_14"/>
    <property type="match status" value="1"/>
</dbReference>
<dbReference type="PROSITE" id="PS50045">
    <property type="entry name" value="SIGMA54_INTERACT_4"/>
    <property type="match status" value="1"/>
</dbReference>